<proteinExistence type="predicted"/>
<dbReference type="GO" id="GO:0003677">
    <property type="term" value="F:DNA binding"/>
    <property type="evidence" value="ECO:0007669"/>
    <property type="project" value="UniProtKB-KW"/>
</dbReference>
<reference evidence="2" key="1">
    <citation type="submission" date="2018-02" db="EMBL/GenBank/DDBJ databases">
        <title>Rhizophora mucronata_Transcriptome.</title>
        <authorList>
            <person name="Meera S.P."/>
            <person name="Sreeshan A."/>
            <person name="Augustine A."/>
        </authorList>
    </citation>
    <scope>NUCLEOTIDE SEQUENCE</scope>
    <source>
        <tissue evidence="2">Leaf</tissue>
    </source>
</reference>
<keyword evidence="2" id="KW-0371">Homeobox</keyword>
<name>A0A2P2IQD8_RHIMU</name>
<dbReference type="AlphaFoldDB" id="A0A2P2IQD8"/>
<accession>A0A2P2IQD8</accession>
<dbReference type="EMBL" id="GGEC01002958">
    <property type="protein sequence ID" value="MBW83441.1"/>
    <property type="molecule type" value="Transcribed_RNA"/>
</dbReference>
<evidence type="ECO:0000256" key="1">
    <source>
        <dbReference type="SAM" id="MobiDB-lite"/>
    </source>
</evidence>
<feature type="region of interest" description="Disordered" evidence="1">
    <location>
        <begin position="1"/>
        <end position="26"/>
    </location>
</feature>
<organism evidence="2">
    <name type="scientific">Rhizophora mucronata</name>
    <name type="common">Asiatic mangrove</name>
    <dbReference type="NCBI Taxonomy" id="61149"/>
    <lineage>
        <taxon>Eukaryota</taxon>
        <taxon>Viridiplantae</taxon>
        <taxon>Streptophyta</taxon>
        <taxon>Embryophyta</taxon>
        <taxon>Tracheophyta</taxon>
        <taxon>Spermatophyta</taxon>
        <taxon>Magnoliopsida</taxon>
        <taxon>eudicotyledons</taxon>
        <taxon>Gunneridae</taxon>
        <taxon>Pentapetalae</taxon>
        <taxon>rosids</taxon>
        <taxon>fabids</taxon>
        <taxon>Malpighiales</taxon>
        <taxon>Rhizophoraceae</taxon>
        <taxon>Rhizophora</taxon>
    </lineage>
</organism>
<sequence>MNAMTTRPLSPRMKNSAQKIVGIRKP</sequence>
<feature type="compositionally biased region" description="Polar residues" evidence="1">
    <location>
        <begin position="1"/>
        <end position="18"/>
    </location>
</feature>
<keyword evidence="2" id="KW-0238">DNA-binding</keyword>
<protein>
    <submittedName>
        <fullName evidence="2">Homeobox-leucine zipper protein MERISTEM L1</fullName>
    </submittedName>
</protein>
<evidence type="ECO:0000313" key="2">
    <source>
        <dbReference type="EMBL" id="MBW83441.1"/>
    </source>
</evidence>